<dbReference type="PANTHER" id="PTHR43179">
    <property type="entry name" value="RHAMNOSYLTRANSFERASE WBBL"/>
    <property type="match status" value="1"/>
</dbReference>
<accession>A0A2T4YWH4</accession>
<sequence>MPLVSIIIPTRNNHRLLARCIDAVKASDWPEFEVIVVDNGSDEKASLTYLRSLESDRCFKIVRDDGPFNFSRLCNMGAYIAAGALLVFLNNDVIADDPLWIRSMAHHALQPDIGAVGMKLLFGNGRLQHIGAVAGLTGLVGHIDVGLEPSQAGLLERNLLDHRVGAVTGACLMIRRSLFWSQNGFNEEAYPIEYNDIDLCYRLAERGFSNVVVARRHLTHLESYTRGKTAVNAYPLERRAFARDWNDMIRSDPYFHPALSLATHIPQLG</sequence>
<protein>
    <submittedName>
        <fullName evidence="2">GT2 family glycosyltransferase</fullName>
    </submittedName>
</protein>
<evidence type="ECO:0000313" key="3">
    <source>
        <dbReference type="Proteomes" id="UP000241808"/>
    </source>
</evidence>
<dbReference type="AlphaFoldDB" id="A0A2T4YWH4"/>
<dbReference type="EMBL" id="PZZL01000025">
    <property type="protein sequence ID" value="PTM48438.1"/>
    <property type="molecule type" value="Genomic_DNA"/>
</dbReference>
<dbReference type="InterPro" id="IPR029044">
    <property type="entry name" value="Nucleotide-diphossugar_trans"/>
</dbReference>
<evidence type="ECO:0000259" key="1">
    <source>
        <dbReference type="Pfam" id="PF00535"/>
    </source>
</evidence>
<organism evidence="2 3">
    <name type="scientific">Phreatobacter oligotrophus</name>
    <dbReference type="NCBI Taxonomy" id="1122261"/>
    <lineage>
        <taxon>Bacteria</taxon>
        <taxon>Pseudomonadati</taxon>
        <taxon>Pseudomonadota</taxon>
        <taxon>Alphaproteobacteria</taxon>
        <taxon>Hyphomicrobiales</taxon>
        <taxon>Phreatobacteraceae</taxon>
        <taxon>Phreatobacter</taxon>
    </lineage>
</organism>
<dbReference type="InterPro" id="IPR001173">
    <property type="entry name" value="Glyco_trans_2-like"/>
</dbReference>
<dbReference type="Pfam" id="PF00535">
    <property type="entry name" value="Glycos_transf_2"/>
    <property type="match status" value="1"/>
</dbReference>
<dbReference type="GO" id="GO:0016740">
    <property type="term" value="F:transferase activity"/>
    <property type="evidence" value="ECO:0007669"/>
    <property type="project" value="UniProtKB-KW"/>
</dbReference>
<gene>
    <name evidence="2" type="ORF">C8P69_1251</name>
</gene>
<dbReference type="PANTHER" id="PTHR43179:SF7">
    <property type="entry name" value="RHAMNOSYLTRANSFERASE WBBL"/>
    <property type="match status" value="1"/>
</dbReference>
<dbReference type="SUPFAM" id="SSF53448">
    <property type="entry name" value="Nucleotide-diphospho-sugar transferases"/>
    <property type="match status" value="1"/>
</dbReference>
<feature type="domain" description="Glycosyltransferase 2-like" evidence="1">
    <location>
        <begin position="5"/>
        <end position="180"/>
    </location>
</feature>
<comment type="caution">
    <text evidence="2">The sequence shown here is derived from an EMBL/GenBank/DDBJ whole genome shotgun (WGS) entry which is preliminary data.</text>
</comment>
<reference evidence="2 3" key="1">
    <citation type="submission" date="2018-04" db="EMBL/GenBank/DDBJ databases">
        <title>Genomic Encyclopedia of Archaeal and Bacterial Type Strains, Phase II (KMG-II): from individual species to whole genera.</title>
        <authorList>
            <person name="Goeker M."/>
        </authorList>
    </citation>
    <scope>NUCLEOTIDE SEQUENCE [LARGE SCALE GENOMIC DNA]</scope>
    <source>
        <strain evidence="2 3">DSM 25521</strain>
    </source>
</reference>
<dbReference type="Proteomes" id="UP000241808">
    <property type="component" value="Unassembled WGS sequence"/>
</dbReference>
<keyword evidence="3" id="KW-1185">Reference proteome</keyword>
<name>A0A2T4YWH4_9HYPH</name>
<keyword evidence="2" id="KW-0808">Transferase</keyword>
<proteinExistence type="predicted"/>
<evidence type="ECO:0000313" key="2">
    <source>
        <dbReference type="EMBL" id="PTM48438.1"/>
    </source>
</evidence>
<dbReference type="Gene3D" id="3.90.550.10">
    <property type="entry name" value="Spore Coat Polysaccharide Biosynthesis Protein SpsA, Chain A"/>
    <property type="match status" value="1"/>
</dbReference>